<evidence type="ECO:0000313" key="1">
    <source>
        <dbReference type="EMBL" id="CUS57230.1"/>
    </source>
</evidence>
<organism evidence="1">
    <name type="scientific">hydrothermal vent metagenome</name>
    <dbReference type="NCBI Taxonomy" id="652676"/>
    <lineage>
        <taxon>unclassified sequences</taxon>
        <taxon>metagenomes</taxon>
        <taxon>ecological metagenomes</taxon>
    </lineage>
</organism>
<dbReference type="AlphaFoldDB" id="A0A160TZM5"/>
<name>A0A160TZM5_9ZZZZ</name>
<dbReference type="EMBL" id="CZQD01000038">
    <property type="protein sequence ID" value="CUS57230.1"/>
    <property type="molecule type" value="Genomic_DNA"/>
</dbReference>
<sequence length="170" mass="19200">MFRLLLLAQIFLFCEPAFAKPITLIEFRNEFLIREFQSVKIGYIDTHPTMSAAMDKQGFEAVLRECSQIDGTCQTARFTACRDLPGYSRLETLELANQMNEGFNPGTAYAKKGPSPSGICVRFHVSFRGEDEFGLRQIFEWQQALEDFTVSVDSDLTSRVAADVRALVQP</sequence>
<reference evidence="1" key="1">
    <citation type="submission" date="2015-10" db="EMBL/GenBank/DDBJ databases">
        <authorList>
            <person name="Gilbert D.G."/>
        </authorList>
    </citation>
    <scope>NUCLEOTIDE SEQUENCE</scope>
</reference>
<proteinExistence type="predicted"/>
<protein>
    <submittedName>
        <fullName evidence="1">Uncharacterized protein</fullName>
    </submittedName>
</protein>
<accession>A0A160TZM5</accession>
<gene>
    <name evidence="1" type="ORF">MGWOODY_Hyp833</name>
</gene>